<dbReference type="Pfam" id="PF22725">
    <property type="entry name" value="GFO_IDH_MocA_C3"/>
    <property type="match status" value="1"/>
</dbReference>
<dbReference type="InterPro" id="IPR055170">
    <property type="entry name" value="GFO_IDH_MocA-like_dom"/>
</dbReference>
<keyword evidence="2" id="KW-0560">Oxidoreductase</keyword>
<name>L0DLJ4_SINAD</name>
<feature type="domain" description="GFO/IDH/MocA-like oxidoreductase" evidence="4">
    <location>
        <begin position="129"/>
        <end position="246"/>
    </location>
</feature>
<dbReference type="Proteomes" id="UP000010798">
    <property type="component" value="Chromosome"/>
</dbReference>
<dbReference type="InterPro" id="IPR000683">
    <property type="entry name" value="Gfo/Idh/MocA-like_OxRdtase_N"/>
</dbReference>
<proteinExistence type="inferred from homology"/>
<dbReference type="GO" id="GO:0016491">
    <property type="term" value="F:oxidoreductase activity"/>
    <property type="evidence" value="ECO:0007669"/>
    <property type="project" value="UniProtKB-KW"/>
</dbReference>
<dbReference type="PANTHER" id="PTHR43708">
    <property type="entry name" value="CONSERVED EXPRESSED OXIDOREDUCTASE (EUROFUNG)"/>
    <property type="match status" value="1"/>
</dbReference>
<dbReference type="Gene3D" id="3.30.360.10">
    <property type="entry name" value="Dihydrodipicolinate Reductase, domain 2"/>
    <property type="match status" value="1"/>
</dbReference>
<reference evidence="5 6" key="1">
    <citation type="submission" date="2012-02" db="EMBL/GenBank/DDBJ databases">
        <title>Complete sequence of chromosome of Singulisphaera acidiphila DSM 18658.</title>
        <authorList>
            <consortium name="US DOE Joint Genome Institute (JGI-PGF)"/>
            <person name="Lucas S."/>
            <person name="Copeland A."/>
            <person name="Lapidus A."/>
            <person name="Glavina del Rio T."/>
            <person name="Dalin E."/>
            <person name="Tice H."/>
            <person name="Bruce D."/>
            <person name="Goodwin L."/>
            <person name="Pitluck S."/>
            <person name="Peters L."/>
            <person name="Ovchinnikova G."/>
            <person name="Chertkov O."/>
            <person name="Kyrpides N."/>
            <person name="Mavromatis K."/>
            <person name="Ivanova N."/>
            <person name="Brettin T."/>
            <person name="Detter J.C."/>
            <person name="Han C."/>
            <person name="Larimer F."/>
            <person name="Land M."/>
            <person name="Hauser L."/>
            <person name="Markowitz V."/>
            <person name="Cheng J.-F."/>
            <person name="Hugenholtz P."/>
            <person name="Woyke T."/>
            <person name="Wu D."/>
            <person name="Tindall B."/>
            <person name="Pomrenke H."/>
            <person name="Brambilla E."/>
            <person name="Klenk H.-P."/>
            <person name="Eisen J.A."/>
        </authorList>
    </citation>
    <scope>NUCLEOTIDE SEQUENCE [LARGE SCALE GENOMIC DNA]</scope>
    <source>
        <strain evidence="6">ATCC BAA-1392 / DSM 18658 / VKM B-2454 / MOB10</strain>
    </source>
</reference>
<gene>
    <name evidence="5" type="ordered locus">Sinac_6157</name>
</gene>
<keyword evidence="6" id="KW-1185">Reference proteome</keyword>
<dbReference type="InterPro" id="IPR051317">
    <property type="entry name" value="Gfo/Idh/MocA_oxidoreduct"/>
</dbReference>
<accession>L0DLJ4</accession>
<dbReference type="STRING" id="886293.Sinac_6157"/>
<feature type="domain" description="Gfo/Idh/MocA-like oxidoreductase N-terminal" evidence="3">
    <location>
        <begin position="3"/>
        <end position="119"/>
    </location>
</feature>
<dbReference type="OrthoDB" id="9815825at2"/>
<dbReference type="InterPro" id="IPR036291">
    <property type="entry name" value="NAD(P)-bd_dom_sf"/>
</dbReference>
<evidence type="ECO:0000256" key="2">
    <source>
        <dbReference type="ARBA" id="ARBA00023002"/>
    </source>
</evidence>
<comment type="similarity">
    <text evidence="1">Belongs to the Gfo/Idh/MocA family.</text>
</comment>
<dbReference type="SUPFAM" id="SSF55347">
    <property type="entry name" value="Glyceraldehyde-3-phosphate dehydrogenase-like, C-terminal domain"/>
    <property type="match status" value="1"/>
</dbReference>
<dbReference type="eggNOG" id="COG0673">
    <property type="taxonomic scope" value="Bacteria"/>
</dbReference>
<dbReference type="Gene3D" id="3.40.50.720">
    <property type="entry name" value="NAD(P)-binding Rossmann-like Domain"/>
    <property type="match status" value="1"/>
</dbReference>
<evidence type="ECO:0000313" key="5">
    <source>
        <dbReference type="EMBL" id="AGA30259.1"/>
    </source>
</evidence>
<dbReference type="AlphaFoldDB" id="L0DLJ4"/>
<dbReference type="KEGG" id="saci:Sinac_6157"/>
<evidence type="ECO:0000313" key="6">
    <source>
        <dbReference type="Proteomes" id="UP000010798"/>
    </source>
</evidence>
<dbReference type="RefSeq" id="WP_015249346.1">
    <property type="nucleotide sequence ID" value="NC_019892.1"/>
</dbReference>
<dbReference type="SUPFAM" id="SSF51735">
    <property type="entry name" value="NAD(P)-binding Rossmann-fold domains"/>
    <property type="match status" value="1"/>
</dbReference>
<evidence type="ECO:0000256" key="1">
    <source>
        <dbReference type="ARBA" id="ARBA00010928"/>
    </source>
</evidence>
<protein>
    <submittedName>
        <fullName evidence="5">Putative dehydrogenase</fullName>
    </submittedName>
</protein>
<dbReference type="GO" id="GO:0000166">
    <property type="term" value="F:nucleotide binding"/>
    <property type="evidence" value="ECO:0007669"/>
    <property type="project" value="InterPro"/>
</dbReference>
<organism evidence="5 6">
    <name type="scientific">Singulisphaera acidiphila (strain ATCC BAA-1392 / DSM 18658 / VKM B-2454 / MOB10)</name>
    <dbReference type="NCBI Taxonomy" id="886293"/>
    <lineage>
        <taxon>Bacteria</taxon>
        <taxon>Pseudomonadati</taxon>
        <taxon>Planctomycetota</taxon>
        <taxon>Planctomycetia</taxon>
        <taxon>Isosphaerales</taxon>
        <taxon>Isosphaeraceae</taxon>
        <taxon>Singulisphaera</taxon>
    </lineage>
</organism>
<dbReference type="Pfam" id="PF01408">
    <property type="entry name" value="GFO_IDH_MocA"/>
    <property type="match status" value="1"/>
</dbReference>
<sequence>MIETVVVGYGLAGRAFHCPLIRRQNSLNLHGVVARSPAVRAEAVAAWGVVGYAGFEEALADSRVQLIVLATPHDSHAELAVRALEAGKDCVVDKVMALSEAEADRMIAARDASGRMLSVFQNRRWDWDYATLKAVLARGLIGQPLIIESSVCRHTPPRTWRGDVTQAGTILHDWGAHLVDQALQLGLGPCRRLSAWITPAPWPGVNSGGHGRIALEFDNLLFQVEMSRICRLERPRWWVVGTEGGYAKFGIDPQEDALRAGDIDRAVEPANLTATIRRETATGVVDMPVETEKSHWDSYYANIADHLEGRAPLAVTAEQARDVVRILDAAVQSASEHSVIAGPWGGD</sequence>
<evidence type="ECO:0000259" key="4">
    <source>
        <dbReference type="Pfam" id="PF22725"/>
    </source>
</evidence>
<dbReference type="HOGENOM" id="CLU_023194_19_1_0"/>
<dbReference type="PANTHER" id="PTHR43708:SF5">
    <property type="entry name" value="CONSERVED EXPRESSED OXIDOREDUCTASE (EUROFUNG)-RELATED"/>
    <property type="match status" value="1"/>
</dbReference>
<evidence type="ECO:0000259" key="3">
    <source>
        <dbReference type="Pfam" id="PF01408"/>
    </source>
</evidence>
<dbReference type="EMBL" id="CP003364">
    <property type="protein sequence ID" value="AGA30259.1"/>
    <property type="molecule type" value="Genomic_DNA"/>
</dbReference>